<dbReference type="SUPFAM" id="SSF54593">
    <property type="entry name" value="Glyoxalase/Bleomycin resistance protein/Dihydroxybiphenyl dioxygenase"/>
    <property type="match status" value="1"/>
</dbReference>
<protein>
    <submittedName>
        <fullName evidence="2">Glyoxalase</fullName>
    </submittedName>
</protein>
<dbReference type="InterPro" id="IPR037523">
    <property type="entry name" value="VOC_core"/>
</dbReference>
<name>A0A1L8TPI9_9ENTE</name>
<dbReference type="AlphaFoldDB" id="A0A1L8TPI9"/>
<sequence length="134" mass="15179">MATMVFVNFPVSDLNAATEFYEKLGFKKNADFSNETSSSMVWDDTFWIMLLKHEFYQLFLKSKKIADTKNDSGALTAFSVENAETVKKIAETAKANGGDYFSVEMGIPEDQMFSLEILDLDGNQLEPVWMKGFE</sequence>
<evidence type="ECO:0000313" key="2">
    <source>
        <dbReference type="EMBL" id="OJG46245.1"/>
    </source>
</evidence>
<dbReference type="OrthoDB" id="9798430at2"/>
<feature type="domain" description="VOC" evidence="1">
    <location>
        <begin position="3"/>
        <end position="130"/>
    </location>
</feature>
<accession>A0A1L8TPI9</accession>
<evidence type="ECO:0000259" key="1">
    <source>
        <dbReference type="PROSITE" id="PS51819"/>
    </source>
</evidence>
<gene>
    <name evidence="2" type="ORF">RV04_GL001411</name>
</gene>
<keyword evidence="3" id="KW-1185">Reference proteome</keyword>
<dbReference type="InterPro" id="IPR029068">
    <property type="entry name" value="Glyas_Bleomycin-R_OHBP_Dase"/>
</dbReference>
<dbReference type="EMBL" id="JXKQ01000003">
    <property type="protein sequence ID" value="OJG46245.1"/>
    <property type="molecule type" value="Genomic_DNA"/>
</dbReference>
<dbReference type="Proteomes" id="UP000182077">
    <property type="component" value="Unassembled WGS sequence"/>
</dbReference>
<dbReference type="PANTHER" id="PTHR36503">
    <property type="entry name" value="BLR2520 PROTEIN"/>
    <property type="match status" value="1"/>
</dbReference>
<evidence type="ECO:0000313" key="3">
    <source>
        <dbReference type="Proteomes" id="UP000182077"/>
    </source>
</evidence>
<dbReference type="PANTHER" id="PTHR36503:SF2">
    <property type="entry name" value="BLR2408 PROTEIN"/>
    <property type="match status" value="1"/>
</dbReference>
<dbReference type="RefSeq" id="WP_071857333.1">
    <property type="nucleotide sequence ID" value="NZ_JBHSHK010000001.1"/>
</dbReference>
<comment type="caution">
    <text evidence="2">The sequence shown here is derived from an EMBL/GenBank/DDBJ whole genome shotgun (WGS) entry which is preliminary data.</text>
</comment>
<proteinExistence type="predicted"/>
<dbReference type="Gene3D" id="3.10.180.10">
    <property type="entry name" value="2,3-Dihydroxybiphenyl 1,2-Dioxygenase, domain 1"/>
    <property type="match status" value="1"/>
</dbReference>
<dbReference type="STRING" id="249189.RV04_GL001411"/>
<reference evidence="2 3" key="1">
    <citation type="submission" date="2014-12" db="EMBL/GenBank/DDBJ databases">
        <title>Draft genome sequences of 29 type strains of Enterococci.</title>
        <authorList>
            <person name="Zhong Z."/>
            <person name="Sun Z."/>
            <person name="Liu W."/>
            <person name="Zhang W."/>
            <person name="Zhang H."/>
        </authorList>
    </citation>
    <scope>NUCLEOTIDE SEQUENCE [LARGE SCALE GENOMIC DNA]</scope>
    <source>
        <strain evidence="2 3">DSM 17122</strain>
    </source>
</reference>
<dbReference type="PROSITE" id="PS51819">
    <property type="entry name" value="VOC"/>
    <property type="match status" value="1"/>
</dbReference>
<organism evidence="2 3">
    <name type="scientific">Enterococcus hermanniensis</name>
    <dbReference type="NCBI Taxonomy" id="249189"/>
    <lineage>
        <taxon>Bacteria</taxon>
        <taxon>Bacillati</taxon>
        <taxon>Bacillota</taxon>
        <taxon>Bacilli</taxon>
        <taxon>Lactobacillales</taxon>
        <taxon>Enterococcaceae</taxon>
        <taxon>Enterococcus</taxon>
    </lineage>
</organism>
<dbReference type="InterPro" id="IPR004360">
    <property type="entry name" value="Glyas_Fos-R_dOase_dom"/>
</dbReference>
<dbReference type="Pfam" id="PF00903">
    <property type="entry name" value="Glyoxalase"/>
    <property type="match status" value="1"/>
</dbReference>